<dbReference type="Proteomes" id="UP000824120">
    <property type="component" value="Chromosome 8"/>
</dbReference>
<gene>
    <name evidence="2" type="ORF">H5410_041019</name>
</gene>
<dbReference type="AlphaFoldDB" id="A0A9J5XQM0"/>
<feature type="transmembrane region" description="Helical" evidence="1">
    <location>
        <begin position="62"/>
        <end position="82"/>
    </location>
</feature>
<keyword evidence="3" id="KW-1185">Reference proteome</keyword>
<dbReference type="EMBL" id="JACXVP010000008">
    <property type="protein sequence ID" value="KAG5590505.1"/>
    <property type="molecule type" value="Genomic_DNA"/>
</dbReference>
<keyword evidence="1" id="KW-1133">Transmembrane helix</keyword>
<evidence type="ECO:0000313" key="2">
    <source>
        <dbReference type="EMBL" id="KAG5590505.1"/>
    </source>
</evidence>
<keyword evidence="1" id="KW-0472">Membrane</keyword>
<sequence length="123" mass="14818">MSDSIKISRVIQQRFLTRKMHGYKDLSKRTGSDGYHMGFFQKCWTRVKEDLMKKAARELKNFRPIDLIGSFYKIMMFLGAVSGLHVNWLRIVCYQLIKCWICKLWLQFWAAKQRFFHLFEITI</sequence>
<accession>A0A9J5XQM0</accession>
<protein>
    <submittedName>
        <fullName evidence="2">Uncharacterized protein</fullName>
    </submittedName>
</protein>
<evidence type="ECO:0000313" key="3">
    <source>
        <dbReference type="Proteomes" id="UP000824120"/>
    </source>
</evidence>
<comment type="caution">
    <text evidence="2">The sequence shown here is derived from an EMBL/GenBank/DDBJ whole genome shotgun (WGS) entry which is preliminary data.</text>
</comment>
<reference evidence="2 3" key="1">
    <citation type="submission" date="2020-09" db="EMBL/GenBank/DDBJ databases">
        <title>De no assembly of potato wild relative species, Solanum commersonii.</title>
        <authorList>
            <person name="Cho K."/>
        </authorList>
    </citation>
    <scope>NUCLEOTIDE SEQUENCE [LARGE SCALE GENOMIC DNA]</scope>
    <source>
        <strain evidence="2">LZ3.2</strain>
        <tissue evidence="2">Leaf</tissue>
    </source>
</reference>
<evidence type="ECO:0000256" key="1">
    <source>
        <dbReference type="SAM" id="Phobius"/>
    </source>
</evidence>
<keyword evidence="1" id="KW-0812">Transmembrane</keyword>
<proteinExistence type="predicted"/>
<name>A0A9J5XQM0_SOLCO</name>
<organism evidence="2 3">
    <name type="scientific">Solanum commersonii</name>
    <name type="common">Commerson's wild potato</name>
    <name type="synonym">Commerson's nightshade</name>
    <dbReference type="NCBI Taxonomy" id="4109"/>
    <lineage>
        <taxon>Eukaryota</taxon>
        <taxon>Viridiplantae</taxon>
        <taxon>Streptophyta</taxon>
        <taxon>Embryophyta</taxon>
        <taxon>Tracheophyta</taxon>
        <taxon>Spermatophyta</taxon>
        <taxon>Magnoliopsida</taxon>
        <taxon>eudicotyledons</taxon>
        <taxon>Gunneridae</taxon>
        <taxon>Pentapetalae</taxon>
        <taxon>asterids</taxon>
        <taxon>lamiids</taxon>
        <taxon>Solanales</taxon>
        <taxon>Solanaceae</taxon>
        <taxon>Solanoideae</taxon>
        <taxon>Solaneae</taxon>
        <taxon>Solanum</taxon>
    </lineage>
</organism>